<dbReference type="Proteomes" id="UP000247702">
    <property type="component" value="Unassembled WGS sequence"/>
</dbReference>
<organism evidence="2 3">
    <name type="scientific">Rhizophagus clarus</name>
    <dbReference type="NCBI Taxonomy" id="94130"/>
    <lineage>
        <taxon>Eukaryota</taxon>
        <taxon>Fungi</taxon>
        <taxon>Fungi incertae sedis</taxon>
        <taxon>Mucoromycota</taxon>
        <taxon>Glomeromycotina</taxon>
        <taxon>Glomeromycetes</taxon>
        <taxon>Glomerales</taxon>
        <taxon>Glomeraceae</taxon>
        <taxon>Rhizophagus</taxon>
    </lineage>
</organism>
<reference evidence="2 3" key="1">
    <citation type="submission" date="2017-11" db="EMBL/GenBank/DDBJ databases">
        <title>The genome of Rhizophagus clarus HR1 reveals common genetic basis of auxotrophy among arbuscular mycorrhizal fungi.</title>
        <authorList>
            <person name="Kobayashi Y."/>
        </authorList>
    </citation>
    <scope>NUCLEOTIDE SEQUENCE [LARGE SCALE GENOMIC DNA]</scope>
    <source>
        <strain evidence="2 3">HR1</strain>
    </source>
</reference>
<evidence type="ECO:0000256" key="1">
    <source>
        <dbReference type="SAM" id="Phobius"/>
    </source>
</evidence>
<dbReference type="InterPro" id="IPR036396">
    <property type="entry name" value="Cyt_P450_sf"/>
</dbReference>
<keyword evidence="1" id="KW-0472">Membrane</keyword>
<evidence type="ECO:0000313" key="2">
    <source>
        <dbReference type="EMBL" id="GBC06212.1"/>
    </source>
</evidence>
<comment type="caution">
    <text evidence="2">The sequence shown here is derived from an EMBL/GenBank/DDBJ whole genome shotgun (WGS) entry which is preliminary data.</text>
</comment>
<feature type="transmembrane region" description="Helical" evidence="1">
    <location>
        <begin position="6"/>
        <end position="25"/>
    </location>
</feature>
<keyword evidence="1" id="KW-0812">Transmembrane</keyword>
<dbReference type="SUPFAM" id="SSF48264">
    <property type="entry name" value="Cytochrome P450"/>
    <property type="match status" value="1"/>
</dbReference>
<dbReference type="EMBL" id="BEXD01004059">
    <property type="protein sequence ID" value="GBC06212.1"/>
    <property type="molecule type" value="Genomic_DNA"/>
</dbReference>
<keyword evidence="3" id="KW-1185">Reference proteome</keyword>
<dbReference type="Gene3D" id="1.10.630.10">
    <property type="entry name" value="Cytochrome P450"/>
    <property type="match status" value="1"/>
</dbReference>
<dbReference type="GO" id="GO:0020037">
    <property type="term" value="F:heme binding"/>
    <property type="evidence" value="ECO:0007669"/>
    <property type="project" value="InterPro"/>
</dbReference>
<protein>
    <recommendedName>
        <fullName evidence="4">Cytochrome P450</fullName>
    </recommendedName>
</protein>
<sequence>MSDLISLIGVFVFGVLGWITYKIYIWPVYITPLRKIPGPQSESLFLRNIKRLFTEEDTQLKWIQKYGNVSKFHGIFNQPTLLISDTRIIQEITLNHVYDFIKPPHLSADAIAMEMIPVSVRVASILKSLIEDKSKPRRT</sequence>
<dbReference type="STRING" id="94130.A0A2Z6SAQ9"/>
<keyword evidence="1" id="KW-1133">Transmembrane helix</keyword>
<evidence type="ECO:0000313" key="3">
    <source>
        <dbReference type="Proteomes" id="UP000247702"/>
    </source>
</evidence>
<accession>A0A2Z6SAQ9</accession>
<dbReference type="GO" id="GO:0005506">
    <property type="term" value="F:iron ion binding"/>
    <property type="evidence" value="ECO:0007669"/>
    <property type="project" value="InterPro"/>
</dbReference>
<proteinExistence type="predicted"/>
<dbReference type="GO" id="GO:0004497">
    <property type="term" value="F:monooxygenase activity"/>
    <property type="evidence" value="ECO:0007669"/>
    <property type="project" value="InterPro"/>
</dbReference>
<gene>
    <name evidence="2" type="ORF">RclHR1_00670004</name>
</gene>
<evidence type="ECO:0008006" key="4">
    <source>
        <dbReference type="Google" id="ProtNLM"/>
    </source>
</evidence>
<dbReference type="AlphaFoldDB" id="A0A2Z6SAQ9"/>
<name>A0A2Z6SAQ9_9GLOM</name>
<dbReference type="GO" id="GO:0016705">
    <property type="term" value="F:oxidoreductase activity, acting on paired donors, with incorporation or reduction of molecular oxygen"/>
    <property type="evidence" value="ECO:0007669"/>
    <property type="project" value="InterPro"/>
</dbReference>